<gene>
    <name evidence="2" type="ORF">NliqN6_1500</name>
</gene>
<dbReference type="InterPro" id="IPR017926">
    <property type="entry name" value="GATASE"/>
</dbReference>
<dbReference type="PANTHER" id="PTHR42695">
    <property type="entry name" value="GLUTAMINE AMIDOTRANSFERASE YLR126C-RELATED"/>
    <property type="match status" value="1"/>
</dbReference>
<dbReference type="Proteomes" id="UP000620104">
    <property type="component" value="Unassembled WGS sequence"/>
</dbReference>
<dbReference type="PROSITE" id="PS51273">
    <property type="entry name" value="GATASE_TYPE_1"/>
    <property type="match status" value="1"/>
</dbReference>
<evidence type="ECO:0000259" key="1">
    <source>
        <dbReference type="Pfam" id="PF00117"/>
    </source>
</evidence>
<sequence length="310" mass="34378">MTQTTEKRTIRVALLVNDTPVPAVVAQHGDYHQIYTAHLRDSLASYPDEALRNSVGELVVDGFDVVRGEYPRERTLTGEEGWAYDAVMMTGSASSAHEPLPWILRLIDFIRDLVTDDCKSRIKVIGICFGMQILALALGSQVKPNPAGWELGVYDVQLTDCGRDLLERITKDETRKAGLVVEGEKVADVDAKELVKGEEVLSIQQVHRDHVTSLPRDTLLIGSTPKCPIQGFIRYRSPSSKDIHILALQGHPEFVPDIVEKIIDVRAEKGVLDEPTTVEARRRARGEMRGRAGLEGRGIVGWAVMQVLLK</sequence>
<dbReference type="EMBL" id="BLZA01000010">
    <property type="protein sequence ID" value="GHJ85098.1"/>
    <property type="molecule type" value="Genomic_DNA"/>
</dbReference>
<evidence type="ECO:0000313" key="2">
    <source>
        <dbReference type="EMBL" id="GHJ85098.1"/>
    </source>
</evidence>
<evidence type="ECO:0000313" key="3">
    <source>
        <dbReference type="Proteomes" id="UP000620104"/>
    </source>
</evidence>
<accession>A0A8H3TQM0</accession>
<protein>
    <recommendedName>
        <fullName evidence="1">Glutamine amidotransferase domain-containing protein</fullName>
    </recommendedName>
</protein>
<dbReference type="PANTHER" id="PTHR42695:SF5">
    <property type="entry name" value="GLUTAMINE AMIDOTRANSFERASE YLR126C-RELATED"/>
    <property type="match status" value="1"/>
</dbReference>
<dbReference type="GO" id="GO:0005829">
    <property type="term" value="C:cytosol"/>
    <property type="evidence" value="ECO:0007669"/>
    <property type="project" value="TreeGrafter"/>
</dbReference>
<proteinExistence type="predicted"/>
<dbReference type="GO" id="GO:0005634">
    <property type="term" value="C:nucleus"/>
    <property type="evidence" value="ECO:0007669"/>
    <property type="project" value="TreeGrafter"/>
</dbReference>
<dbReference type="InterPro" id="IPR029062">
    <property type="entry name" value="Class_I_gatase-like"/>
</dbReference>
<dbReference type="Gene3D" id="3.40.50.880">
    <property type="match status" value="1"/>
</dbReference>
<dbReference type="AlphaFoldDB" id="A0A8H3TQM0"/>
<keyword evidence="3" id="KW-1185">Reference proteome</keyword>
<comment type="caution">
    <text evidence="2">The sequence shown here is derived from an EMBL/GenBank/DDBJ whole genome shotgun (WGS) entry which is preliminary data.</text>
</comment>
<dbReference type="OrthoDB" id="92161at2759"/>
<feature type="domain" description="Glutamine amidotransferase" evidence="1">
    <location>
        <begin position="64"/>
        <end position="256"/>
    </location>
</feature>
<organism evidence="2 3">
    <name type="scientific">Naganishia liquefaciens</name>
    <dbReference type="NCBI Taxonomy" id="104408"/>
    <lineage>
        <taxon>Eukaryota</taxon>
        <taxon>Fungi</taxon>
        <taxon>Dikarya</taxon>
        <taxon>Basidiomycota</taxon>
        <taxon>Agaricomycotina</taxon>
        <taxon>Tremellomycetes</taxon>
        <taxon>Filobasidiales</taxon>
        <taxon>Filobasidiaceae</taxon>
        <taxon>Naganishia</taxon>
    </lineage>
</organism>
<dbReference type="InterPro" id="IPR044992">
    <property type="entry name" value="ChyE-like"/>
</dbReference>
<name>A0A8H3TQM0_9TREE</name>
<reference evidence="2" key="1">
    <citation type="submission" date="2020-07" db="EMBL/GenBank/DDBJ databases">
        <title>Draft Genome Sequence of a Deep-Sea Yeast, Naganishia (Cryptococcus) liquefaciens strain N6.</title>
        <authorList>
            <person name="Han Y.W."/>
            <person name="Kajitani R."/>
            <person name="Morimoto H."/>
            <person name="Parhat M."/>
            <person name="Tsubouchi H."/>
            <person name="Bakenova O."/>
            <person name="Ogata M."/>
            <person name="Argunhan B."/>
            <person name="Aoki R."/>
            <person name="Kajiwara S."/>
            <person name="Itoh T."/>
            <person name="Iwasaki H."/>
        </authorList>
    </citation>
    <scope>NUCLEOTIDE SEQUENCE</scope>
    <source>
        <strain evidence="2">N6</strain>
    </source>
</reference>
<dbReference type="Pfam" id="PF00117">
    <property type="entry name" value="GATase"/>
    <property type="match status" value="1"/>
</dbReference>
<dbReference type="SUPFAM" id="SSF52317">
    <property type="entry name" value="Class I glutamine amidotransferase-like"/>
    <property type="match status" value="1"/>
</dbReference>
<dbReference type="CDD" id="cd01741">
    <property type="entry name" value="GATase1_1"/>
    <property type="match status" value="1"/>
</dbReference>